<dbReference type="AlphaFoldDB" id="A0AAV1C7L3"/>
<dbReference type="GO" id="GO:0003723">
    <property type="term" value="F:RNA binding"/>
    <property type="evidence" value="ECO:0007669"/>
    <property type="project" value="InterPro"/>
</dbReference>
<evidence type="ECO:0000256" key="1">
    <source>
        <dbReference type="ARBA" id="ARBA00006643"/>
    </source>
</evidence>
<dbReference type="Pfam" id="PF14432">
    <property type="entry name" value="DYW_deaminase"/>
    <property type="match status" value="1"/>
</dbReference>
<dbReference type="FunFam" id="1.25.40.10:FF:000280">
    <property type="entry name" value="Pentatricopeptide repeat-containing protein"/>
    <property type="match status" value="1"/>
</dbReference>
<feature type="repeat" description="PPR" evidence="4">
    <location>
        <begin position="319"/>
        <end position="353"/>
    </location>
</feature>
<sequence length="626" mass="71313">MKAFRIQKLKILHPKFARRNFFLSTAVNFCELEPPEPEKYHVWRSFNRISLQSLHQIIQKCAIERTIHQGKVCHAQIIKMGWISENVTSNILINAYAKCGWLADARKLFDEMCYRTLVSWNTIIGAYTQNGYAEEALILLKEMHRHGMSQFSEFTISGVLCACAAKLALIECKQLHAFATKVSLETNIYVGTSLVDVYGKCSLIEDAARVFECMTDRNDVTWTSMVVGFVKNELYEEAFVLFRRAQRAGLEYNQFTVSSVLSACAALAALIEGNQVHAVAWKHNFADNIYIASTLIDLYAKCGMIEDGYAIFSSTDEKNIVLWNAMVSGFARHGRSLEAMILFEKMQLTGLFPNQVTYISVLSACCHMGLVEEGRKYFDMITAEHNMSRNVFHYSIMVDILGRSGLVQEAKNLIDEMPFEATPSMWGSLLAACKVHKNVELAEVAAKHLFEMEPDNAGNHVLLSNAYASRRRWEDVALARKRLKDSKVKKERGKSWIEVQGQVHVFIAGERLHPRIAEVYTRLDGFVEEMKEQGYKGANEHELHDVDENRKQELLKHHSEKLAFIFGLMSLPSGVPIRIMKNLRICGDCHSFMKMASGISERQIIVRDNNRFHHFRNGVCSCGDFW</sequence>
<dbReference type="InterPro" id="IPR046848">
    <property type="entry name" value="E_motif"/>
</dbReference>
<dbReference type="PANTHER" id="PTHR47926">
    <property type="entry name" value="PENTATRICOPEPTIDE REPEAT-CONTAINING PROTEIN"/>
    <property type="match status" value="1"/>
</dbReference>
<feature type="repeat" description="PPR" evidence="4">
    <location>
        <begin position="218"/>
        <end position="252"/>
    </location>
</feature>
<dbReference type="PROSITE" id="PS51375">
    <property type="entry name" value="PPR"/>
    <property type="match status" value="5"/>
</dbReference>
<evidence type="ECO:0000256" key="2">
    <source>
        <dbReference type="ARBA" id="ARBA00022737"/>
    </source>
</evidence>
<feature type="repeat" description="PPR" evidence="4">
    <location>
        <begin position="116"/>
        <end position="150"/>
    </location>
</feature>
<dbReference type="Pfam" id="PF01535">
    <property type="entry name" value="PPR"/>
    <property type="match status" value="6"/>
</dbReference>
<dbReference type="PANTHER" id="PTHR47926:SF542">
    <property type="entry name" value="PENTATRICOPEPTIDE REPEAT-CONTAINING PROTEIN"/>
    <property type="match status" value="1"/>
</dbReference>
<evidence type="ECO:0000313" key="7">
    <source>
        <dbReference type="Proteomes" id="UP001161247"/>
    </source>
</evidence>
<comment type="similarity">
    <text evidence="1">Belongs to the PPR family. PCMP-H subfamily.</text>
</comment>
<evidence type="ECO:0000313" key="6">
    <source>
        <dbReference type="EMBL" id="CAI9091387.1"/>
    </source>
</evidence>
<keyword evidence="3" id="KW-0809">Transit peptide</keyword>
<accession>A0AAV1C7L3</accession>
<dbReference type="FunFam" id="1.25.40.10:FF:000144">
    <property type="entry name" value="Pentatricopeptide repeat-containing protein, mitochondrial"/>
    <property type="match status" value="1"/>
</dbReference>
<keyword evidence="2" id="KW-0677">Repeat</keyword>
<dbReference type="InterPro" id="IPR011990">
    <property type="entry name" value="TPR-like_helical_dom_sf"/>
</dbReference>
<dbReference type="Pfam" id="PF13041">
    <property type="entry name" value="PPR_2"/>
    <property type="match status" value="1"/>
</dbReference>
<dbReference type="InterPro" id="IPR046960">
    <property type="entry name" value="PPR_At4g14850-like_plant"/>
</dbReference>
<feature type="repeat" description="PPR" evidence="4">
    <location>
        <begin position="85"/>
        <end position="115"/>
    </location>
</feature>
<evidence type="ECO:0000256" key="3">
    <source>
        <dbReference type="ARBA" id="ARBA00022946"/>
    </source>
</evidence>
<gene>
    <name evidence="6" type="ORF">OLC1_LOCUS3325</name>
</gene>
<evidence type="ECO:0000259" key="5">
    <source>
        <dbReference type="Pfam" id="PF14432"/>
    </source>
</evidence>
<protein>
    <submittedName>
        <fullName evidence="6">OLC1v1026408C1</fullName>
    </submittedName>
</protein>
<proteinExistence type="inferred from homology"/>
<organism evidence="6 7">
    <name type="scientific">Oldenlandia corymbosa var. corymbosa</name>
    <dbReference type="NCBI Taxonomy" id="529605"/>
    <lineage>
        <taxon>Eukaryota</taxon>
        <taxon>Viridiplantae</taxon>
        <taxon>Streptophyta</taxon>
        <taxon>Embryophyta</taxon>
        <taxon>Tracheophyta</taxon>
        <taxon>Spermatophyta</taxon>
        <taxon>Magnoliopsida</taxon>
        <taxon>eudicotyledons</taxon>
        <taxon>Gunneridae</taxon>
        <taxon>Pentapetalae</taxon>
        <taxon>asterids</taxon>
        <taxon>lamiids</taxon>
        <taxon>Gentianales</taxon>
        <taxon>Rubiaceae</taxon>
        <taxon>Rubioideae</taxon>
        <taxon>Spermacoceae</taxon>
        <taxon>Hedyotis-Oldenlandia complex</taxon>
        <taxon>Oldenlandia</taxon>
    </lineage>
</organism>
<dbReference type="Gene3D" id="1.25.40.10">
    <property type="entry name" value="Tetratricopeptide repeat domain"/>
    <property type="match status" value="4"/>
</dbReference>
<dbReference type="InterPro" id="IPR002885">
    <property type="entry name" value="PPR_rpt"/>
</dbReference>
<name>A0AAV1C7L3_OLDCO</name>
<evidence type="ECO:0000256" key="4">
    <source>
        <dbReference type="PROSITE-ProRule" id="PRU00708"/>
    </source>
</evidence>
<dbReference type="NCBIfam" id="TIGR00756">
    <property type="entry name" value="PPR"/>
    <property type="match status" value="5"/>
</dbReference>
<keyword evidence="7" id="KW-1185">Reference proteome</keyword>
<dbReference type="InterPro" id="IPR032867">
    <property type="entry name" value="DYW_dom"/>
</dbReference>
<reference evidence="6" key="1">
    <citation type="submission" date="2023-03" db="EMBL/GenBank/DDBJ databases">
        <authorList>
            <person name="Julca I."/>
        </authorList>
    </citation>
    <scope>NUCLEOTIDE SEQUENCE</scope>
</reference>
<dbReference type="Proteomes" id="UP001161247">
    <property type="component" value="Chromosome 1"/>
</dbReference>
<dbReference type="GO" id="GO:0008270">
    <property type="term" value="F:zinc ion binding"/>
    <property type="evidence" value="ECO:0007669"/>
    <property type="project" value="InterPro"/>
</dbReference>
<dbReference type="EMBL" id="OX459118">
    <property type="protein sequence ID" value="CAI9091387.1"/>
    <property type="molecule type" value="Genomic_DNA"/>
</dbReference>
<dbReference type="GO" id="GO:0009451">
    <property type="term" value="P:RNA modification"/>
    <property type="evidence" value="ECO:0007669"/>
    <property type="project" value="InterPro"/>
</dbReference>
<dbReference type="SUPFAM" id="SSF48452">
    <property type="entry name" value="TPR-like"/>
    <property type="match status" value="1"/>
</dbReference>
<dbReference type="Pfam" id="PF20431">
    <property type="entry name" value="E_motif"/>
    <property type="match status" value="1"/>
</dbReference>
<feature type="repeat" description="PPR" evidence="4">
    <location>
        <begin position="390"/>
        <end position="424"/>
    </location>
</feature>
<dbReference type="FunFam" id="1.25.40.10:FF:000488">
    <property type="entry name" value="Pentatricopeptide repeat-containing protein, mitochondrial"/>
    <property type="match status" value="1"/>
</dbReference>
<dbReference type="FunFam" id="1.25.40.10:FF:000381">
    <property type="entry name" value="Pentatricopeptide repeat-containing protein"/>
    <property type="match status" value="1"/>
</dbReference>
<feature type="domain" description="DYW" evidence="5">
    <location>
        <begin position="534"/>
        <end position="626"/>
    </location>
</feature>